<dbReference type="GeneID" id="54782514"/>
<evidence type="ECO:0000313" key="11">
    <source>
        <dbReference type="EMBL" id="KAA8900282.1"/>
    </source>
</evidence>
<dbReference type="Pfam" id="PF12141">
    <property type="entry name" value="BMT"/>
    <property type="match status" value="2"/>
</dbReference>
<keyword evidence="7" id="KW-1133">Transmembrane helix</keyword>
<evidence type="ECO:0000256" key="3">
    <source>
        <dbReference type="ARBA" id="ARBA00022676"/>
    </source>
</evidence>
<name>A0A642ULL0_DIURU</name>
<evidence type="ECO:0000256" key="2">
    <source>
        <dbReference type="ARBA" id="ARBA00009486"/>
    </source>
</evidence>
<evidence type="ECO:0000256" key="9">
    <source>
        <dbReference type="ARBA" id="ARBA00023316"/>
    </source>
</evidence>
<dbReference type="OrthoDB" id="3631276at2759"/>
<dbReference type="GO" id="GO:0000030">
    <property type="term" value="F:mannosyltransferase activity"/>
    <property type="evidence" value="ECO:0007669"/>
    <property type="project" value="InterPro"/>
</dbReference>
<evidence type="ECO:0000256" key="7">
    <source>
        <dbReference type="ARBA" id="ARBA00022989"/>
    </source>
</evidence>
<reference evidence="11 12" key="1">
    <citation type="submission" date="2019-07" db="EMBL/GenBank/DDBJ databases">
        <title>Genome assembly of two rare yeast pathogens: Diutina rugosa and Trichomonascus ciferrii.</title>
        <authorList>
            <person name="Mixao V."/>
            <person name="Saus E."/>
            <person name="Hansen A."/>
            <person name="Lass-Flor C."/>
            <person name="Gabaldon T."/>
        </authorList>
    </citation>
    <scope>NUCLEOTIDE SEQUENCE [LARGE SCALE GENOMIC DNA]</scope>
    <source>
        <strain evidence="11 12">CBS 613</strain>
    </source>
</reference>
<dbReference type="Proteomes" id="UP000449547">
    <property type="component" value="Unassembled WGS sequence"/>
</dbReference>
<keyword evidence="8" id="KW-0472">Membrane</keyword>
<keyword evidence="5" id="KW-0812">Transmembrane</keyword>
<dbReference type="InterPro" id="IPR021988">
    <property type="entry name" value="BMT1"/>
</dbReference>
<sequence length="447" mass="50299">MTATSQERPVDIESLVKLCMAQGGEFWDKVKYLVRPRHLQFGTKETQEAWTVTQGSSVWIEDAGVYLVVSKLVYKRDPYSVPTPSFSVLVAQVYDKLENKAITKNITLNGNTVKFPKMLEVPVFVPPRIEWYLGVDAFHLLHLPSGEVILVYSTKFNYMEAKHFAITLDGAKRWSFHCTGYDDNEWTPITPITKDYVSFVSSWDPFTVIRCPLTESAPCTVVSSSNQVSTKFKGSSPFIPLSDNKWLGFGTSWCADCGCGTETLRPHMVTISETNGQFRVDGVSSPLQLGIAMKGSNRSDPHDICGTMGSHLTVTNIVQSNDQGLMVDYDIGGYSPGVAVIDIDTSLIPSADDFQEKGDILQCAESSLLTFTKQFGDLVESQLNLNGQSWKLPYQQRKEAEAKETLRKQQVAAARQYQEFLEAEEEARRRLEAEMRWHEAQRYQTYN</sequence>
<gene>
    <name evidence="11" type="ORF">DIURU_003863</name>
</gene>
<protein>
    <submittedName>
        <fullName evidence="11">Uncharacterized protein</fullName>
    </submittedName>
</protein>
<feature type="coiled-coil region" evidence="10">
    <location>
        <begin position="414"/>
        <end position="441"/>
    </location>
</feature>
<dbReference type="EMBL" id="SWFT01000113">
    <property type="protein sequence ID" value="KAA8900282.1"/>
    <property type="molecule type" value="Genomic_DNA"/>
</dbReference>
<evidence type="ECO:0000256" key="10">
    <source>
        <dbReference type="SAM" id="Coils"/>
    </source>
</evidence>
<dbReference type="GO" id="GO:0016020">
    <property type="term" value="C:membrane"/>
    <property type="evidence" value="ECO:0007669"/>
    <property type="project" value="UniProtKB-SubCell"/>
</dbReference>
<evidence type="ECO:0000256" key="6">
    <source>
        <dbReference type="ARBA" id="ARBA00022968"/>
    </source>
</evidence>
<keyword evidence="12" id="KW-1185">Reference proteome</keyword>
<dbReference type="AlphaFoldDB" id="A0A642ULL0"/>
<dbReference type="RefSeq" id="XP_034011328.1">
    <property type="nucleotide sequence ID" value="XM_034156672.1"/>
</dbReference>
<evidence type="ECO:0000313" key="12">
    <source>
        <dbReference type="Proteomes" id="UP000449547"/>
    </source>
</evidence>
<keyword evidence="6" id="KW-0735">Signal-anchor</keyword>
<dbReference type="VEuPathDB" id="FungiDB:DIURU_003863"/>
<evidence type="ECO:0000256" key="8">
    <source>
        <dbReference type="ARBA" id="ARBA00023136"/>
    </source>
</evidence>
<evidence type="ECO:0000256" key="1">
    <source>
        <dbReference type="ARBA" id="ARBA00004606"/>
    </source>
</evidence>
<comment type="similarity">
    <text evidence="2">Belongs to the BMT family.</text>
</comment>
<organism evidence="11 12">
    <name type="scientific">Diutina rugosa</name>
    <name type="common">Yeast</name>
    <name type="synonym">Candida rugosa</name>
    <dbReference type="NCBI Taxonomy" id="5481"/>
    <lineage>
        <taxon>Eukaryota</taxon>
        <taxon>Fungi</taxon>
        <taxon>Dikarya</taxon>
        <taxon>Ascomycota</taxon>
        <taxon>Saccharomycotina</taxon>
        <taxon>Pichiomycetes</taxon>
        <taxon>Debaryomycetaceae</taxon>
        <taxon>Diutina</taxon>
    </lineage>
</organism>
<keyword evidence="3" id="KW-0328">Glycosyltransferase</keyword>
<keyword evidence="9" id="KW-0961">Cell wall biogenesis/degradation</keyword>
<keyword evidence="4" id="KW-0808">Transferase</keyword>
<evidence type="ECO:0000256" key="5">
    <source>
        <dbReference type="ARBA" id="ARBA00022692"/>
    </source>
</evidence>
<proteinExistence type="inferred from homology"/>
<evidence type="ECO:0000256" key="4">
    <source>
        <dbReference type="ARBA" id="ARBA00022679"/>
    </source>
</evidence>
<accession>A0A642ULL0</accession>
<dbReference type="GO" id="GO:0071555">
    <property type="term" value="P:cell wall organization"/>
    <property type="evidence" value="ECO:0007669"/>
    <property type="project" value="UniProtKB-KW"/>
</dbReference>
<comment type="subcellular location">
    <subcellularLocation>
        <location evidence="1">Membrane</location>
        <topology evidence="1">Single-pass type II membrane protein</topology>
    </subcellularLocation>
</comment>
<comment type="caution">
    <text evidence="11">The sequence shown here is derived from an EMBL/GenBank/DDBJ whole genome shotgun (WGS) entry which is preliminary data.</text>
</comment>
<keyword evidence="10" id="KW-0175">Coiled coil</keyword>